<proteinExistence type="inferred from homology"/>
<feature type="transmembrane region" description="Helical" evidence="19">
    <location>
        <begin position="136"/>
        <end position="154"/>
    </location>
</feature>
<evidence type="ECO:0000256" key="18">
    <source>
        <dbReference type="RuleBase" id="RU003794"/>
    </source>
</evidence>
<evidence type="ECO:0000256" key="16">
    <source>
        <dbReference type="ARBA" id="ARBA00071870"/>
    </source>
</evidence>
<name>A0A9J6RQ07_9GAMM</name>
<reference evidence="22 23" key="1">
    <citation type="submission" date="2022-12" db="EMBL/GenBank/DDBJ databases">
        <title>Dasania phycosphaerae sp. nov., isolated from particulate material of the south coast of Korea.</title>
        <authorList>
            <person name="Jiang Y."/>
        </authorList>
    </citation>
    <scope>NUCLEOTIDE SEQUENCE [LARGE SCALE GENOMIC DNA]</scope>
    <source>
        <strain evidence="22 23">GY-19</strain>
    </source>
</reference>
<feature type="transmembrane region" description="Helical" evidence="19">
    <location>
        <begin position="163"/>
        <end position="180"/>
    </location>
</feature>
<dbReference type="PANTHER" id="PTHR30487">
    <property type="entry name" value="TYPE 4 PREPILIN-LIKE PROTEINS LEADER PEPTIDE-PROCESSING ENZYME"/>
    <property type="match status" value="1"/>
</dbReference>
<evidence type="ECO:0000259" key="21">
    <source>
        <dbReference type="Pfam" id="PF06750"/>
    </source>
</evidence>
<evidence type="ECO:0000256" key="11">
    <source>
        <dbReference type="ARBA" id="ARBA00022989"/>
    </source>
</evidence>
<keyword evidence="6 18" id="KW-0645">Protease</keyword>
<evidence type="ECO:0000256" key="15">
    <source>
        <dbReference type="ARBA" id="ARBA00067082"/>
    </source>
</evidence>
<dbReference type="EC" id="2.1.1.-" evidence="18"/>
<dbReference type="GO" id="GO:0005886">
    <property type="term" value="C:plasma membrane"/>
    <property type="evidence" value="ECO:0007669"/>
    <property type="project" value="UniProtKB-SubCell"/>
</dbReference>
<evidence type="ECO:0000256" key="7">
    <source>
        <dbReference type="ARBA" id="ARBA00022679"/>
    </source>
</evidence>
<evidence type="ECO:0000256" key="13">
    <source>
        <dbReference type="ARBA" id="ARBA00023268"/>
    </source>
</evidence>
<comment type="function">
    <text evidence="18">Plays an essential role in type IV pili and type II pseudopili formation by proteolytically removing the leader sequence from substrate proteins and subsequently monomethylating the alpha-amino group of the newly exposed N-terminal phenylalanine.</text>
</comment>
<dbReference type="GO" id="GO:0032259">
    <property type="term" value="P:methylation"/>
    <property type="evidence" value="ECO:0007669"/>
    <property type="project" value="UniProtKB-KW"/>
</dbReference>
<feature type="transmembrane region" description="Helical" evidence="19">
    <location>
        <begin position="261"/>
        <end position="280"/>
    </location>
</feature>
<gene>
    <name evidence="22" type="ORF">O0V09_12935</name>
</gene>
<comment type="caution">
    <text evidence="22">The sequence shown here is derived from an EMBL/GenBank/DDBJ whole genome shotgun (WGS) entry which is preliminary data.</text>
</comment>
<dbReference type="FunFam" id="1.20.120.1220:FF:000001">
    <property type="entry name" value="Type 4 prepilin-like proteins leader peptide-processing enzyme"/>
    <property type="match status" value="1"/>
</dbReference>
<evidence type="ECO:0000256" key="2">
    <source>
        <dbReference type="ARBA" id="ARBA00005801"/>
    </source>
</evidence>
<feature type="domain" description="Prepilin peptidase A24 N-terminal" evidence="21">
    <location>
        <begin position="21"/>
        <end position="129"/>
    </location>
</feature>
<evidence type="ECO:0000256" key="8">
    <source>
        <dbReference type="ARBA" id="ARBA00022691"/>
    </source>
</evidence>
<keyword evidence="12 19" id="KW-0472">Membrane</keyword>
<dbReference type="InterPro" id="IPR014032">
    <property type="entry name" value="Peptidase_A24A_bac"/>
</dbReference>
<dbReference type="PANTHER" id="PTHR30487:SF0">
    <property type="entry name" value="PREPILIN LEADER PEPTIDASE_N-METHYLTRANSFERASE-RELATED"/>
    <property type="match status" value="1"/>
</dbReference>
<keyword evidence="13 18" id="KW-0511">Multifunctional enzyme</keyword>
<sequence>MQTLIDLYPLYPALFLSGVIILGLLVGSFLNVVIYRLPVMMEKEWKSECRFILELDEECDDDQNEKFNLAFPHSHCPKCKQDIKPWQNIPVVSYLLLKGKCANCQTPISARYPIIEAVCGILSGVIVWQLGMGYEALAALLLTWALIALTMIDADTQLLPDQITLPLLWLGLICNAFGLYTNLENALWGAVFGYLSLWSVYWAFKLLTGKEGMGFGDFKLLAALGAWMGWQSLPIIILLSSLVGAVIGISLMLINNKGRDTAIPFGPYLAIAGWIAFLWGDNITRSYLQFAGLS</sequence>
<dbReference type="Pfam" id="PF06750">
    <property type="entry name" value="A24_N_bact"/>
    <property type="match status" value="1"/>
</dbReference>
<dbReference type="EC" id="3.4.23.43" evidence="15 18"/>
<keyword evidence="11 19" id="KW-1133">Transmembrane helix</keyword>
<dbReference type="InterPro" id="IPR050882">
    <property type="entry name" value="Prepilin_peptidase/N-MTase"/>
</dbReference>
<evidence type="ECO:0000259" key="20">
    <source>
        <dbReference type="Pfam" id="PF01478"/>
    </source>
</evidence>
<comment type="subcellular location">
    <subcellularLocation>
        <location evidence="1">Cell inner membrane</location>
        <topology evidence="1">Multi-pass membrane protein</topology>
    </subcellularLocation>
    <subcellularLocation>
        <location evidence="18">Cell membrane</location>
        <topology evidence="18">Multi-pass membrane protein</topology>
    </subcellularLocation>
</comment>
<accession>A0A9J6RQ07</accession>
<dbReference type="Gene3D" id="1.20.120.1220">
    <property type="match status" value="1"/>
</dbReference>
<keyword evidence="8" id="KW-0949">S-adenosyl-L-methionine</keyword>
<evidence type="ECO:0000256" key="4">
    <source>
        <dbReference type="ARBA" id="ARBA00022519"/>
    </source>
</evidence>
<dbReference type="GO" id="GO:0004190">
    <property type="term" value="F:aspartic-type endopeptidase activity"/>
    <property type="evidence" value="ECO:0007669"/>
    <property type="project" value="UniProtKB-EC"/>
</dbReference>
<comment type="catalytic activity">
    <reaction evidence="14 18">
        <text>Typically cleaves a -Gly-|-Phe- bond to release an N-terminal, basic peptide of 5-8 residues from type IV prepilin, and then N-methylates the new N-terminal amino group, the methyl donor being S-adenosyl-L-methionine.</text>
        <dbReference type="EC" id="3.4.23.43"/>
    </reaction>
</comment>
<feature type="transmembrane region" description="Helical" evidence="19">
    <location>
        <begin position="12"/>
        <end position="37"/>
    </location>
</feature>
<evidence type="ECO:0000256" key="14">
    <source>
        <dbReference type="ARBA" id="ARBA00050401"/>
    </source>
</evidence>
<dbReference type="GO" id="GO:0006465">
    <property type="term" value="P:signal peptide processing"/>
    <property type="evidence" value="ECO:0007669"/>
    <property type="project" value="TreeGrafter"/>
</dbReference>
<keyword evidence="10 18" id="KW-0378">Hydrolase</keyword>
<protein>
    <recommendedName>
        <fullName evidence="16 18">Prepilin leader peptidase/N-methyltransferase</fullName>
        <ecNumber evidence="18">2.1.1.-</ecNumber>
        <ecNumber evidence="15 18">3.4.23.43</ecNumber>
    </recommendedName>
</protein>
<feature type="domain" description="Prepilin type IV endopeptidase peptidase" evidence="20">
    <location>
        <begin position="140"/>
        <end position="249"/>
    </location>
</feature>
<evidence type="ECO:0000313" key="23">
    <source>
        <dbReference type="Proteomes" id="UP001069090"/>
    </source>
</evidence>
<keyword evidence="9 18" id="KW-0812">Transmembrane</keyword>
<dbReference type="Proteomes" id="UP001069090">
    <property type="component" value="Unassembled WGS sequence"/>
</dbReference>
<keyword evidence="23" id="KW-1185">Reference proteome</keyword>
<evidence type="ECO:0000256" key="6">
    <source>
        <dbReference type="ARBA" id="ARBA00022670"/>
    </source>
</evidence>
<keyword evidence="3" id="KW-1003">Cell membrane</keyword>
<dbReference type="GO" id="GO:0008168">
    <property type="term" value="F:methyltransferase activity"/>
    <property type="evidence" value="ECO:0007669"/>
    <property type="project" value="UniProtKB-KW"/>
</dbReference>
<dbReference type="AlphaFoldDB" id="A0A9J6RQ07"/>
<feature type="transmembrane region" description="Helical" evidence="19">
    <location>
        <begin position="235"/>
        <end position="254"/>
    </location>
</feature>
<dbReference type="InterPro" id="IPR010627">
    <property type="entry name" value="Prepilin_pept_A24_N"/>
</dbReference>
<keyword evidence="5 18" id="KW-0489">Methyltransferase</keyword>
<dbReference type="EMBL" id="JAPTGG010000010">
    <property type="protein sequence ID" value="MCZ0866109.1"/>
    <property type="molecule type" value="Genomic_DNA"/>
</dbReference>
<evidence type="ECO:0000256" key="10">
    <source>
        <dbReference type="ARBA" id="ARBA00022801"/>
    </source>
</evidence>
<evidence type="ECO:0000256" key="3">
    <source>
        <dbReference type="ARBA" id="ARBA00022475"/>
    </source>
</evidence>
<evidence type="ECO:0000256" key="12">
    <source>
        <dbReference type="ARBA" id="ARBA00023136"/>
    </source>
</evidence>
<evidence type="ECO:0000313" key="22">
    <source>
        <dbReference type="EMBL" id="MCZ0866109.1"/>
    </source>
</evidence>
<dbReference type="InterPro" id="IPR000045">
    <property type="entry name" value="Prepilin_IV_endopep_pep"/>
</dbReference>
<dbReference type="PRINTS" id="PR00864">
    <property type="entry name" value="PREPILNPTASE"/>
</dbReference>
<keyword evidence="7 18" id="KW-0808">Transferase</keyword>
<evidence type="ECO:0000256" key="19">
    <source>
        <dbReference type="SAM" id="Phobius"/>
    </source>
</evidence>
<evidence type="ECO:0000256" key="17">
    <source>
        <dbReference type="RuleBase" id="RU003793"/>
    </source>
</evidence>
<keyword evidence="4" id="KW-0997">Cell inner membrane</keyword>
<evidence type="ECO:0000256" key="1">
    <source>
        <dbReference type="ARBA" id="ARBA00004429"/>
    </source>
</evidence>
<organism evidence="22 23">
    <name type="scientific">Dasania phycosphaerae</name>
    <dbReference type="NCBI Taxonomy" id="2950436"/>
    <lineage>
        <taxon>Bacteria</taxon>
        <taxon>Pseudomonadati</taxon>
        <taxon>Pseudomonadota</taxon>
        <taxon>Gammaproteobacteria</taxon>
        <taxon>Cellvibrionales</taxon>
        <taxon>Spongiibacteraceae</taxon>
        <taxon>Dasania</taxon>
    </lineage>
</organism>
<dbReference type="Pfam" id="PF01478">
    <property type="entry name" value="Peptidase_A24"/>
    <property type="match status" value="1"/>
</dbReference>
<evidence type="ECO:0000256" key="9">
    <source>
        <dbReference type="ARBA" id="ARBA00022692"/>
    </source>
</evidence>
<dbReference type="RefSeq" id="WP_258332262.1">
    <property type="nucleotide sequence ID" value="NZ_JAPTGG010000010.1"/>
</dbReference>
<evidence type="ECO:0000256" key="5">
    <source>
        <dbReference type="ARBA" id="ARBA00022603"/>
    </source>
</evidence>
<comment type="similarity">
    <text evidence="2 17">Belongs to the peptidase A24 family.</text>
</comment>
<feature type="transmembrane region" description="Helical" evidence="19">
    <location>
        <begin position="186"/>
        <end position="204"/>
    </location>
</feature>